<dbReference type="KEGG" id="otk:C6570_05640"/>
<evidence type="ECO:0000259" key="1">
    <source>
        <dbReference type="SMART" id="SM00507"/>
    </source>
</evidence>
<protein>
    <submittedName>
        <fullName evidence="2">Restriction endonuclease</fullName>
    </submittedName>
</protein>
<evidence type="ECO:0000313" key="3">
    <source>
        <dbReference type="Proteomes" id="UP000239709"/>
    </source>
</evidence>
<dbReference type="Pfam" id="PF14279">
    <property type="entry name" value="HNH_5"/>
    <property type="match status" value="1"/>
</dbReference>
<dbReference type="EMBL" id="CP027666">
    <property type="protein sequence ID" value="AVO33788.1"/>
    <property type="molecule type" value="Genomic_DNA"/>
</dbReference>
<dbReference type="OrthoDB" id="9802901at2"/>
<keyword evidence="3" id="KW-1185">Reference proteome</keyword>
<keyword evidence="2" id="KW-0378">Hydrolase</keyword>
<gene>
    <name evidence="2" type="ORF">C6570_05640</name>
</gene>
<proteinExistence type="predicted"/>
<evidence type="ECO:0000313" key="2">
    <source>
        <dbReference type="EMBL" id="AVO33788.1"/>
    </source>
</evidence>
<dbReference type="CDD" id="cd00085">
    <property type="entry name" value="HNHc"/>
    <property type="match status" value="1"/>
</dbReference>
<dbReference type="RefSeq" id="WP_106702345.1">
    <property type="nucleotide sequence ID" value="NZ_CP027666.1"/>
</dbReference>
<dbReference type="Proteomes" id="UP000239709">
    <property type="component" value="Chromosome"/>
</dbReference>
<dbReference type="Gene3D" id="1.10.30.50">
    <property type="match status" value="1"/>
</dbReference>
<reference evidence="2 3" key="1">
    <citation type="submission" date="2018-03" db="EMBL/GenBank/DDBJ databases">
        <title>Genome sequencing of Ottowia sp.</title>
        <authorList>
            <person name="Kim S.-J."/>
            <person name="Heo J."/>
            <person name="Kwon S.-W."/>
        </authorList>
    </citation>
    <scope>NUCLEOTIDE SEQUENCE [LARGE SCALE GENOMIC DNA]</scope>
    <source>
        <strain evidence="2 3">KADR8-3</strain>
    </source>
</reference>
<accession>A0A2S0MD43</accession>
<dbReference type="PANTHER" id="PTHR33877:SF2">
    <property type="entry name" value="OS07G0170200 PROTEIN"/>
    <property type="match status" value="1"/>
</dbReference>
<keyword evidence="2" id="KW-0540">Nuclease</keyword>
<name>A0A2S0MD43_9BURK</name>
<organism evidence="2 3">
    <name type="scientific">Ottowia oryzae</name>
    <dbReference type="NCBI Taxonomy" id="2109914"/>
    <lineage>
        <taxon>Bacteria</taxon>
        <taxon>Pseudomonadati</taxon>
        <taxon>Pseudomonadota</taxon>
        <taxon>Betaproteobacteria</taxon>
        <taxon>Burkholderiales</taxon>
        <taxon>Comamonadaceae</taxon>
        <taxon>Ottowia</taxon>
    </lineage>
</organism>
<dbReference type="InterPro" id="IPR003615">
    <property type="entry name" value="HNH_nuc"/>
</dbReference>
<dbReference type="SMART" id="SM00507">
    <property type="entry name" value="HNHc"/>
    <property type="match status" value="1"/>
</dbReference>
<sequence>MPTHRYSQVLQLDIQGTPQAWISLEQAATHVARGAVAWAEGQGPLAVLRGGFNVPRGAPSVLAVPPIIALHGAPSVNLFDIVPAVVKGKLLRRDRHTCAYCAQVWPERDLQCEHIVPASRGGAWSWMNLVTACAGCNGRKADRTPEEAGMPLAYLPYVPSRFESFLLEGRHIRADVHDWLAARLPKHSRLN</sequence>
<dbReference type="InterPro" id="IPR029471">
    <property type="entry name" value="HNH_5"/>
</dbReference>
<dbReference type="AlphaFoldDB" id="A0A2S0MD43"/>
<feature type="domain" description="HNH nuclease" evidence="1">
    <location>
        <begin position="85"/>
        <end position="138"/>
    </location>
</feature>
<dbReference type="PANTHER" id="PTHR33877">
    <property type="entry name" value="SLL1193 PROTEIN"/>
    <property type="match status" value="1"/>
</dbReference>
<keyword evidence="2" id="KW-0255">Endonuclease</keyword>
<dbReference type="GO" id="GO:0004519">
    <property type="term" value="F:endonuclease activity"/>
    <property type="evidence" value="ECO:0007669"/>
    <property type="project" value="UniProtKB-KW"/>
</dbReference>
<dbReference type="InterPro" id="IPR052892">
    <property type="entry name" value="NA-targeting_endonuclease"/>
</dbReference>